<gene>
    <name evidence="3" type="ORF">LTR97_010680</name>
</gene>
<protein>
    <recommendedName>
        <fullName evidence="2">Heterokaryon incompatibility domain-containing protein</fullName>
    </recommendedName>
</protein>
<dbReference type="InterPro" id="IPR010730">
    <property type="entry name" value="HET"/>
</dbReference>
<dbReference type="Pfam" id="PF06985">
    <property type="entry name" value="HET"/>
    <property type="match status" value="1"/>
</dbReference>
<dbReference type="AlphaFoldDB" id="A0AAN7W8E5"/>
<dbReference type="EMBL" id="JAVRQU010000019">
    <property type="protein sequence ID" value="KAK5692372.1"/>
    <property type="molecule type" value="Genomic_DNA"/>
</dbReference>
<dbReference type="PANTHER" id="PTHR24148:SF73">
    <property type="entry name" value="HET DOMAIN PROTEIN (AFU_ORTHOLOGUE AFUA_8G01020)"/>
    <property type="match status" value="1"/>
</dbReference>
<name>A0AAN7W8E5_9PEZI</name>
<sequence length="587" mass="66510">MLPTRNKRARKAVSQEEASYETSIETETHASIFTPLDVATREIRLLTLHPARSSSESLSMELAVVAMDNAPAFAAISYSWGDERITISVHGFDVEIPVDLCGALRHLRDDQAIRLIWADSICINQRDIEERNNQVPLMGELYGLAEAVWIWLGNDEEQLAGLAFRTLTTVAATKSRSWKKALSDSEQLDSLQWLFNRPWFSRLWIVQELAMAGHRANYLCGSQSLKHTTELRDIFDAIHVSGLLPDLELDVARQQNLEETIVNYAEVVDTIKHVRDEHHETGVLRLLDVCRTRKCANKQDHVYGLLGLFDAELRLVVDYRKQALEVFTDFAKAYITKTRSLAILYYTGVIPQDVTVQELRYPSWVPNWTLERGLHRTPEGWMLQAACWNASLHVPGDAKVDGKGLRLPGLRHTTVAEVGPTTRNTSRTLTPEPALLLTKWRDFLQTSPENFWRIIRCDTEEIPRSWLRRRMRPSDCKKLEAIFGPDSKRAYEYNPHLACSMPLRTTSGASGQASRLVEVGDDVVILAGSNNPWIVRQVEDGRHNHYRLVGPCYVLGIMDGEAVTRAMVSSKRAAGKPEDVFEDFVIV</sequence>
<comment type="caution">
    <text evidence="3">The sequence shown here is derived from an EMBL/GenBank/DDBJ whole genome shotgun (WGS) entry which is preliminary data.</text>
</comment>
<evidence type="ECO:0000313" key="4">
    <source>
        <dbReference type="Proteomes" id="UP001310594"/>
    </source>
</evidence>
<evidence type="ECO:0000313" key="3">
    <source>
        <dbReference type="EMBL" id="KAK5692372.1"/>
    </source>
</evidence>
<feature type="compositionally biased region" description="Basic residues" evidence="1">
    <location>
        <begin position="1"/>
        <end position="11"/>
    </location>
</feature>
<dbReference type="PANTHER" id="PTHR24148">
    <property type="entry name" value="ANKYRIN REPEAT DOMAIN-CONTAINING PROTEIN 39 HOMOLOG-RELATED"/>
    <property type="match status" value="1"/>
</dbReference>
<evidence type="ECO:0000256" key="1">
    <source>
        <dbReference type="SAM" id="MobiDB-lite"/>
    </source>
</evidence>
<evidence type="ECO:0000259" key="2">
    <source>
        <dbReference type="Pfam" id="PF06985"/>
    </source>
</evidence>
<feature type="domain" description="Heterokaryon incompatibility" evidence="2">
    <location>
        <begin position="73"/>
        <end position="208"/>
    </location>
</feature>
<accession>A0AAN7W8E5</accession>
<dbReference type="Proteomes" id="UP001310594">
    <property type="component" value="Unassembled WGS sequence"/>
</dbReference>
<dbReference type="InterPro" id="IPR052895">
    <property type="entry name" value="HetReg/Transcr_Mod"/>
</dbReference>
<reference evidence="3" key="1">
    <citation type="submission" date="2023-08" db="EMBL/GenBank/DDBJ databases">
        <title>Black Yeasts Isolated from many extreme environments.</title>
        <authorList>
            <person name="Coleine C."/>
            <person name="Stajich J.E."/>
            <person name="Selbmann L."/>
        </authorList>
    </citation>
    <scope>NUCLEOTIDE SEQUENCE</scope>
    <source>
        <strain evidence="3">CCFEE 5810</strain>
    </source>
</reference>
<proteinExistence type="predicted"/>
<organism evidence="3 4">
    <name type="scientific">Elasticomyces elasticus</name>
    <dbReference type="NCBI Taxonomy" id="574655"/>
    <lineage>
        <taxon>Eukaryota</taxon>
        <taxon>Fungi</taxon>
        <taxon>Dikarya</taxon>
        <taxon>Ascomycota</taxon>
        <taxon>Pezizomycotina</taxon>
        <taxon>Dothideomycetes</taxon>
        <taxon>Dothideomycetidae</taxon>
        <taxon>Mycosphaerellales</taxon>
        <taxon>Teratosphaeriaceae</taxon>
        <taxon>Elasticomyces</taxon>
    </lineage>
</organism>
<dbReference type="Pfam" id="PF26639">
    <property type="entry name" value="Het-6_barrel"/>
    <property type="match status" value="1"/>
</dbReference>
<feature type="region of interest" description="Disordered" evidence="1">
    <location>
        <begin position="1"/>
        <end position="22"/>
    </location>
</feature>